<protein>
    <submittedName>
        <fullName evidence="2">Uncharacterized protein</fullName>
    </submittedName>
</protein>
<keyword evidence="1" id="KW-0472">Membrane</keyword>
<keyword evidence="1" id="KW-1133">Transmembrane helix</keyword>
<evidence type="ECO:0000313" key="3">
    <source>
        <dbReference type="Proteomes" id="UP000587942"/>
    </source>
</evidence>
<keyword evidence="1" id="KW-0812">Transmembrane</keyword>
<organism evidence="2 3">
    <name type="scientific">Mesobacillus selenatarsenatis</name>
    <dbReference type="NCBI Taxonomy" id="388741"/>
    <lineage>
        <taxon>Bacteria</taxon>
        <taxon>Bacillati</taxon>
        <taxon>Bacillota</taxon>
        <taxon>Bacilli</taxon>
        <taxon>Bacillales</taxon>
        <taxon>Bacillaceae</taxon>
        <taxon>Mesobacillus</taxon>
    </lineage>
</organism>
<proteinExistence type="predicted"/>
<comment type="caution">
    <text evidence="2">The sequence shown here is derived from an EMBL/GenBank/DDBJ whole genome shotgun (WGS) entry which is preliminary data.</text>
</comment>
<dbReference type="AlphaFoldDB" id="A0A846TEX8"/>
<name>A0A846TEX8_9BACI</name>
<evidence type="ECO:0000256" key="1">
    <source>
        <dbReference type="SAM" id="Phobius"/>
    </source>
</evidence>
<reference evidence="2 3" key="1">
    <citation type="submission" date="2020-03" db="EMBL/GenBank/DDBJ databases">
        <authorList>
            <person name="Sun Q."/>
        </authorList>
    </citation>
    <scope>NUCLEOTIDE SEQUENCE [LARGE SCALE GENOMIC DNA]</scope>
    <source>
        <strain evidence="2 3">KACC 21451</strain>
    </source>
</reference>
<feature type="transmembrane region" description="Helical" evidence="1">
    <location>
        <begin position="66"/>
        <end position="85"/>
    </location>
</feature>
<dbReference type="EMBL" id="JAAVUM010000001">
    <property type="protein sequence ID" value="NKE03977.1"/>
    <property type="molecule type" value="Genomic_DNA"/>
</dbReference>
<gene>
    <name evidence="2" type="ORF">GWK17_00570</name>
</gene>
<sequence length="90" mass="10686">MVKTVLSNTRSKNTKSLFDGSSFVRMLRFIFLLFLAFLLVYIYYLYLKGNLQKTVLNLWVNHQKTIIPLSIFIAYTGIVFQFGVWRGRRR</sequence>
<dbReference type="Proteomes" id="UP000587942">
    <property type="component" value="Unassembled WGS sequence"/>
</dbReference>
<dbReference type="RefSeq" id="WP_167830509.1">
    <property type="nucleotide sequence ID" value="NZ_JAAVUM010000001.1"/>
</dbReference>
<evidence type="ECO:0000313" key="2">
    <source>
        <dbReference type="EMBL" id="NKE03977.1"/>
    </source>
</evidence>
<feature type="transmembrane region" description="Helical" evidence="1">
    <location>
        <begin position="26"/>
        <end position="46"/>
    </location>
</feature>
<accession>A0A846TEX8</accession>